<comment type="similarity">
    <text evidence="4">Belongs to the protein kinase superfamily. AGC Ser/Thr protein kinase family.</text>
</comment>
<dbReference type="InterPro" id="IPR015008">
    <property type="entry name" value="ROCK_Rho-bd_dom"/>
</dbReference>
<dbReference type="SMART" id="SM00233">
    <property type="entry name" value="PH"/>
    <property type="match status" value="1"/>
</dbReference>
<evidence type="ECO:0000256" key="1">
    <source>
        <dbReference type="ARBA" id="ARBA00001946"/>
    </source>
</evidence>
<dbReference type="PROSITE" id="PS00107">
    <property type="entry name" value="PROTEIN_KINASE_ATP"/>
    <property type="match status" value="1"/>
</dbReference>
<comment type="cofactor">
    <cofactor evidence="1">
        <name>Mg(2+)</name>
        <dbReference type="ChEBI" id="CHEBI:18420"/>
    </cofactor>
</comment>
<comment type="caution">
    <text evidence="26">The sequence shown here is derived from an EMBL/GenBank/DDBJ whole genome shotgun (WGS) entry which is preliminary data.</text>
</comment>
<evidence type="ECO:0000256" key="20">
    <source>
        <dbReference type="SAM" id="Coils"/>
    </source>
</evidence>
<feature type="coiled-coil region" evidence="20">
    <location>
        <begin position="724"/>
        <end position="842"/>
    </location>
</feature>
<evidence type="ECO:0000259" key="23">
    <source>
        <dbReference type="PROSITE" id="PS50011"/>
    </source>
</evidence>
<dbReference type="Gene3D" id="3.30.60.20">
    <property type="match status" value="1"/>
</dbReference>
<name>A0ABQ9EMR2_TEGGR</name>
<feature type="coiled-coil region" evidence="20">
    <location>
        <begin position="432"/>
        <end position="508"/>
    </location>
</feature>
<keyword evidence="10" id="KW-0808">Transferase</keyword>
<evidence type="ECO:0000256" key="14">
    <source>
        <dbReference type="ARBA" id="ARBA00022842"/>
    </source>
</evidence>
<dbReference type="InterPro" id="IPR057529">
    <property type="entry name" value="MRCK/ROCK_PH"/>
</dbReference>
<dbReference type="EC" id="2.7.11.1" evidence="5"/>
<dbReference type="EMBL" id="JARBDR010000813">
    <property type="protein sequence ID" value="KAJ8306531.1"/>
    <property type="molecule type" value="Genomic_DNA"/>
</dbReference>
<feature type="compositionally biased region" description="Basic and acidic residues" evidence="21">
    <location>
        <begin position="1036"/>
        <end position="1051"/>
    </location>
</feature>
<evidence type="ECO:0000256" key="11">
    <source>
        <dbReference type="ARBA" id="ARBA00022741"/>
    </source>
</evidence>
<dbReference type="SUPFAM" id="SSF57889">
    <property type="entry name" value="Cysteine-rich domain"/>
    <property type="match status" value="1"/>
</dbReference>
<evidence type="ECO:0000256" key="2">
    <source>
        <dbReference type="ARBA" id="ARBA00004236"/>
    </source>
</evidence>
<feature type="domain" description="PH" evidence="22">
    <location>
        <begin position="1131"/>
        <end position="1309"/>
    </location>
</feature>
<feature type="domain" description="RhoBD" evidence="25">
    <location>
        <begin position="956"/>
        <end position="1023"/>
    </location>
</feature>
<evidence type="ECO:0000256" key="13">
    <source>
        <dbReference type="ARBA" id="ARBA00022840"/>
    </source>
</evidence>
<accession>A0ABQ9EMR2</accession>
<evidence type="ECO:0000256" key="10">
    <source>
        <dbReference type="ARBA" id="ARBA00022679"/>
    </source>
</evidence>
<dbReference type="Pfam" id="PF25346">
    <property type="entry name" value="PH_MRCK"/>
    <property type="match status" value="1"/>
</dbReference>
<feature type="compositionally biased region" description="Polar residues" evidence="21">
    <location>
        <begin position="1026"/>
        <end position="1035"/>
    </location>
</feature>
<evidence type="ECO:0000256" key="5">
    <source>
        <dbReference type="ARBA" id="ARBA00012513"/>
    </source>
</evidence>
<evidence type="ECO:0000256" key="16">
    <source>
        <dbReference type="ARBA" id="ARBA00023136"/>
    </source>
</evidence>
<dbReference type="CDD" id="cd01242">
    <property type="entry name" value="PH_ROCK"/>
    <property type="match status" value="1"/>
</dbReference>
<feature type="coiled-coil region" evidence="20">
    <location>
        <begin position="621"/>
        <end position="683"/>
    </location>
</feature>
<evidence type="ECO:0000256" key="9">
    <source>
        <dbReference type="ARBA" id="ARBA00022553"/>
    </source>
</evidence>
<dbReference type="InterPro" id="IPR000719">
    <property type="entry name" value="Prot_kinase_dom"/>
</dbReference>
<dbReference type="PROSITE" id="PS51859">
    <property type="entry name" value="RHO_BD"/>
    <property type="match status" value="1"/>
</dbReference>
<organism evidence="26 27">
    <name type="scientific">Tegillarca granosa</name>
    <name type="common">Malaysian cockle</name>
    <name type="synonym">Anadara granosa</name>
    <dbReference type="NCBI Taxonomy" id="220873"/>
    <lineage>
        <taxon>Eukaryota</taxon>
        <taxon>Metazoa</taxon>
        <taxon>Spiralia</taxon>
        <taxon>Lophotrochozoa</taxon>
        <taxon>Mollusca</taxon>
        <taxon>Bivalvia</taxon>
        <taxon>Autobranchia</taxon>
        <taxon>Pteriomorphia</taxon>
        <taxon>Arcoida</taxon>
        <taxon>Arcoidea</taxon>
        <taxon>Arcidae</taxon>
        <taxon>Tegillarca</taxon>
    </lineage>
</organism>
<dbReference type="CDD" id="cd05596">
    <property type="entry name" value="STKc_ROCK"/>
    <property type="match status" value="1"/>
</dbReference>
<dbReference type="InterPro" id="IPR000961">
    <property type="entry name" value="AGC-kinase_C"/>
</dbReference>
<dbReference type="PANTHER" id="PTHR22988">
    <property type="entry name" value="MYOTONIC DYSTROPHY S/T KINASE-RELATED"/>
    <property type="match status" value="1"/>
</dbReference>
<feature type="binding site" evidence="19">
    <location>
        <position position="106"/>
    </location>
    <ligand>
        <name>ATP</name>
        <dbReference type="ChEBI" id="CHEBI:30616"/>
    </ligand>
</feature>
<dbReference type="SUPFAM" id="SSF57997">
    <property type="entry name" value="Tropomyosin"/>
    <property type="match status" value="1"/>
</dbReference>
<dbReference type="Gene3D" id="1.20.5.340">
    <property type="match status" value="1"/>
</dbReference>
<keyword evidence="6" id="KW-1003">Cell membrane</keyword>
<dbReference type="SUPFAM" id="SSF50729">
    <property type="entry name" value="PH domain-like"/>
    <property type="match status" value="1"/>
</dbReference>
<dbReference type="Pfam" id="PF08912">
    <property type="entry name" value="Rho_Binding"/>
    <property type="match status" value="1"/>
</dbReference>
<evidence type="ECO:0000256" key="19">
    <source>
        <dbReference type="PROSITE-ProRule" id="PRU10141"/>
    </source>
</evidence>
<evidence type="ECO:0000256" key="15">
    <source>
        <dbReference type="ARBA" id="ARBA00023054"/>
    </source>
</evidence>
<keyword evidence="12" id="KW-0418">Kinase</keyword>
<evidence type="ECO:0000256" key="18">
    <source>
        <dbReference type="PROSITE-ProRule" id="PRU01206"/>
    </source>
</evidence>
<dbReference type="PROSITE" id="PS00108">
    <property type="entry name" value="PROTEIN_KINASE_ST"/>
    <property type="match status" value="1"/>
</dbReference>
<keyword evidence="13 19" id="KW-0067">ATP-binding</keyword>
<dbReference type="InterPro" id="IPR008271">
    <property type="entry name" value="Ser/Thr_kinase_AS"/>
</dbReference>
<dbReference type="SUPFAM" id="SSF103652">
    <property type="entry name" value="G protein-binding domain"/>
    <property type="match status" value="1"/>
</dbReference>
<evidence type="ECO:0000256" key="3">
    <source>
        <dbReference type="ARBA" id="ARBA00004245"/>
    </source>
</evidence>
<keyword evidence="16" id="KW-0472">Membrane</keyword>
<comment type="subcellular location">
    <subcellularLocation>
        <location evidence="2">Cell membrane</location>
    </subcellularLocation>
    <subcellularLocation>
        <location evidence="3">Cytoplasm</location>
        <location evidence="3">Cytoskeleton</location>
    </subcellularLocation>
</comment>
<keyword evidence="7" id="KW-0963">Cytoplasm</keyword>
<dbReference type="Gene3D" id="2.30.29.30">
    <property type="entry name" value="Pleckstrin-homology domain (PH domain)/Phosphotyrosine-binding domain (PTB)"/>
    <property type="match status" value="1"/>
</dbReference>
<gene>
    <name evidence="26" type="ORF">KUTeg_017076</name>
</gene>
<feature type="domain" description="AGC-kinase C-terminal" evidence="24">
    <location>
        <begin position="342"/>
        <end position="410"/>
    </location>
</feature>
<dbReference type="Gene3D" id="3.30.200.20">
    <property type="entry name" value="Phosphorylase Kinase, domain 1"/>
    <property type="match status" value="1"/>
</dbReference>
<feature type="region of interest" description="Disordered" evidence="21">
    <location>
        <begin position="1331"/>
        <end position="1355"/>
    </location>
</feature>
<evidence type="ECO:0000256" key="6">
    <source>
        <dbReference type="ARBA" id="ARBA00022475"/>
    </source>
</evidence>
<keyword evidence="9" id="KW-0597">Phosphoprotein</keyword>
<dbReference type="InterPro" id="IPR046349">
    <property type="entry name" value="C1-like_sf"/>
</dbReference>
<keyword evidence="17" id="KW-0206">Cytoskeleton</keyword>
<evidence type="ECO:0000256" key="7">
    <source>
        <dbReference type="ARBA" id="ARBA00022490"/>
    </source>
</evidence>
<dbReference type="PANTHER" id="PTHR22988:SF73">
    <property type="entry name" value="RHO-ASSOCIATED PROTEIN KINASE"/>
    <property type="match status" value="1"/>
</dbReference>
<evidence type="ECO:0000259" key="22">
    <source>
        <dbReference type="PROSITE" id="PS50003"/>
    </source>
</evidence>
<dbReference type="InterPro" id="IPR001849">
    <property type="entry name" value="PH_domain"/>
</dbReference>
<feature type="region of interest" description="Disordered" evidence="21">
    <location>
        <begin position="1024"/>
        <end position="1051"/>
    </location>
</feature>
<keyword evidence="27" id="KW-1185">Reference proteome</keyword>
<keyword evidence="8" id="KW-0723">Serine/threonine-protein kinase</keyword>
<evidence type="ECO:0000256" key="21">
    <source>
        <dbReference type="SAM" id="MobiDB-lite"/>
    </source>
</evidence>
<dbReference type="Gene3D" id="1.20.5.730">
    <property type="entry name" value="Single helix bin"/>
    <property type="match status" value="1"/>
</dbReference>
<keyword evidence="11 19" id="KW-0547">Nucleotide-binding</keyword>
<dbReference type="PROSITE" id="PS51285">
    <property type="entry name" value="AGC_KINASE_CTER"/>
    <property type="match status" value="1"/>
</dbReference>
<evidence type="ECO:0000256" key="8">
    <source>
        <dbReference type="ARBA" id="ARBA00022527"/>
    </source>
</evidence>
<dbReference type="Gene3D" id="1.10.510.10">
    <property type="entry name" value="Transferase(Phosphotransferase) domain 1"/>
    <property type="match status" value="1"/>
</dbReference>
<dbReference type="InterPro" id="IPR050839">
    <property type="entry name" value="Rho-assoc_Ser/Thr_Kinase"/>
</dbReference>
<dbReference type="SMART" id="SM00133">
    <property type="entry name" value="S_TK_X"/>
    <property type="match status" value="1"/>
</dbReference>
<keyword evidence="15 18" id="KW-0175">Coiled coil</keyword>
<reference evidence="26 27" key="1">
    <citation type="submission" date="2022-12" db="EMBL/GenBank/DDBJ databases">
        <title>Chromosome-level genome of Tegillarca granosa.</title>
        <authorList>
            <person name="Kim J."/>
        </authorList>
    </citation>
    <scope>NUCLEOTIDE SEQUENCE [LARGE SCALE GENOMIC DNA]</scope>
    <source>
        <strain evidence="26">Teg-2019</strain>
        <tissue evidence="26">Adductor muscle</tissue>
    </source>
</reference>
<dbReference type="InterPro" id="IPR011009">
    <property type="entry name" value="Kinase-like_dom_sf"/>
</dbReference>
<dbReference type="InterPro" id="IPR011993">
    <property type="entry name" value="PH-like_dom_sf"/>
</dbReference>
<evidence type="ECO:0000259" key="25">
    <source>
        <dbReference type="PROSITE" id="PS51859"/>
    </source>
</evidence>
<protein>
    <recommendedName>
        <fullName evidence="5">non-specific serine/threonine protein kinase</fullName>
        <ecNumber evidence="5">2.7.11.1</ecNumber>
    </recommendedName>
</protein>
<evidence type="ECO:0000313" key="27">
    <source>
        <dbReference type="Proteomes" id="UP001217089"/>
    </source>
</evidence>
<dbReference type="Proteomes" id="UP001217089">
    <property type="component" value="Unassembled WGS sequence"/>
</dbReference>
<dbReference type="InterPro" id="IPR017441">
    <property type="entry name" value="Protein_kinase_ATP_BS"/>
</dbReference>
<feature type="coiled-coil region" evidence="20">
    <location>
        <begin position="537"/>
        <end position="585"/>
    </location>
</feature>
<proteinExistence type="inferred from homology"/>
<feature type="domain" description="Protein kinase" evidence="23">
    <location>
        <begin position="77"/>
        <end position="339"/>
    </location>
</feature>
<dbReference type="SMART" id="SM00220">
    <property type="entry name" value="S_TKc"/>
    <property type="match status" value="1"/>
</dbReference>
<dbReference type="PROSITE" id="PS50011">
    <property type="entry name" value="PROTEIN_KINASE_DOM"/>
    <property type="match status" value="1"/>
</dbReference>
<evidence type="ECO:0000256" key="12">
    <source>
        <dbReference type="ARBA" id="ARBA00022777"/>
    </source>
</evidence>
<dbReference type="SUPFAM" id="SSF56112">
    <property type="entry name" value="Protein kinase-like (PK-like)"/>
    <property type="match status" value="1"/>
</dbReference>
<dbReference type="Pfam" id="PF00069">
    <property type="entry name" value="Pkinase"/>
    <property type="match status" value="1"/>
</dbReference>
<evidence type="ECO:0000256" key="4">
    <source>
        <dbReference type="ARBA" id="ARBA00009903"/>
    </source>
</evidence>
<evidence type="ECO:0000313" key="26">
    <source>
        <dbReference type="EMBL" id="KAJ8306531.1"/>
    </source>
</evidence>
<evidence type="ECO:0000259" key="24">
    <source>
        <dbReference type="PROSITE" id="PS51285"/>
    </source>
</evidence>
<keyword evidence="14" id="KW-0460">Magnesium</keyword>
<sequence length="1355" mass="157314">MAGFDPEYRIRLSKIEEKLRDPNSALNIDGLLDGVSALTADLDHPAIRRNKSVEQFLNRYCKLVDFVNSCRMKHADFEVVKVIGRGAFGEVQLVRHKSTRKVFAMKLLSKFEMTKRSDSAFFWEEREIMANANSKWIVQLHYAFQDLRFLYMVMDYMPGGDLVNLMSNYDVPEKWAKFYCAEVVLALNAIHEMGFVHRDVKPDNMLLDFQGHVKLADFGTCMRMDKDGMVRSDTAVGTPDYISPEVLQSQGRPGYYGRECDWWSVGVFLYEMLVGDTPFYADSLVGTYGNIMDHKNSLKFPGDIEMSNDAKSLICAFLTDRMERLGRNGVEEIKSHKFFQNDQWNWGTIRQAVPPVVPELIGDTDTSNFEDIEKDDSPADTFAVPKAFSGNHLPFIGFTYNKEYQLLGGEIVASPERISRADSELPVDDKQIHRLEDQIRLLKNSKEEWEKKYMSAMRDIDKLNADESRVRREYNEMERNMAYLKHDLKEAERKLNGEAEQRRKVEITLKEKERMLESEISVRKDLSSSNVQVGEKVSSLEKTIADVNERLRKESDNCNKFKKSLSELQQRYNSMEQNHAELSSKYSELMSVKQSMEKELFSLQASLDSERNVRNQFSEQTQDLHDRIRSLTNDREMAEDRERNTSAELQRVQDSVIRLEKSKKHIELELDDLKRKYDSELAAHKEVVARFNADKKHILMSTEEANLEAIKDMQGKFEQEKMLRQKAESRLLEVEKAKSELSVDFTQLEQQNQSLQHEIKEEKEKWKNLSLQVEQEIQRRNLMQGDFKSQSHELAKAKTTEKQLMKEISDSKEEIRSLEDEIKRLKEEMSVNDLQMKELQDQLEAEQYFSSLYRTQVKELKEDIEEKGRQHSDISVDLKSLEQEKESLAAQLQLALAKADSEQLARSIAEEQLSELEKEKTVLKLEIKEMLERHKSEMSKKENLLINLEDSKRDVTKTLEQLQIEKDDLNNRFKKISEDLRNMQSKTADSNDIEKLKKSLEEEKIKKTQAVNKLAEIMNRKEYRTQGKNKNNASDQLKKKEREFRKKEQELQMEKEKYTKMVEKYQRDLSETQAALYEEGQNRSKLQLELDSKDSEIEQLRQKLTFVNIDTASISSGNMDDSTSGDMSIGNSYMEGWLAVPNKTNIKKYGWKKQYVVVSSRKVLFYNSENDKQNADPVLVLDIEKLFHVRPVTQGDVYRADSKDIPRIFQVLYATEGENRKPEDIAHDINQDKSTVVAYKGHDFLPLHFRTPATCDSCAKTLWHFLHPPQALECRINYDMNIQAKEMLLLAETAEKQKNWVQHLSKKISKKGIIQSGSLGIITFKPRGTKQYSSFGPQRNARGSSSTLPPNTRPS</sequence>
<evidence type="ECO:0000256" key="17">
    <source>
        <dbReference type="ARBA" id="ARBA00023212"/>
    </source>
</evidence>
<dbReference type="CDD" id="cd22250">
    <property type="entry name" value="ROCK_SBD"/>
    <property type="match status" value="1"/>
</dbReference>
<dbReference type="PROSITE" id="PS50003">
    <property type="entry name" value="PH_DOMAIN"/>
    <property type="match status" value="1"/>
</dbReference>
<dbReference type="CDD" id="cd20813">
    <property type="entry name" value="C1_ROCK"/>
    <property type="match status" value="1"/>
</dbReference>